<reference evidence="2 3" key="1">
    <citation type="journal article" date="2017" name="Int. J. Syst. Evol. Microbiol.">
        <title>Achromobacter aloeverae sp. nov., isolated from the root of Aloe vera (L.) Burm.f.</title>
        <authorList>
            <person name="Kuncharoen N."/>
            <person name="Muramatsu Y."/>
            <person name="Shibata C."/>
            <person name="Kamakura Y."/>
            <person name="Nakagawa Y."/>
            <person name="Tanasupawat S."/>
        </authorList>
    </citation>
    <scope>NUCLEOTIDE SEQUENCE [LARGE SCALE GENOMIC DNA]</scope>
    <source>
        <strain evidence="2 3">AVA-1</strain>
    </source>
</reference>
<name>A0A4Q1HER4_9BURK</name>
<dbReference type="EMBL" id="PYAL01000007">
    <property type="protein sequence ID" value="RXN85143.1"/>
    <property type="molecule type" value="Genomic_DNA"/>
</dbReference>
<sequence length="124" mass="12313">MPCGRAGTPAWAPTEAPTEAPTGAPAGAPGGAPTGVPVALVAAAPAMAGTIATSKADAAAVAADRKPPRRGRLAPRARARVAVIMDMQSLLRVYSERAAYNLTKELQRPGHSGSGPPRSAGAAP</sequence>
<proteinExistence type="predicted"/>
<feature type="region of interest" description="Disordered" evidence="1">
    <location>
        <begin position="1"/>
        <end position="36"/>
    </location>
</feature>
<comment type="caution">
    <text evidence="2">The sequence shown here is derived from an EMBL/GenBank/DDBJ whole genome shotgun (WGS) entry which is preliminary data.</text>
</comment>
<protein>
    <submittedName>
        <fullName evidence="2">Uncharacterized protein</fullName>
    </submittedName>
</protein>
<dbReference type="Proteomes" id="UP000290849">
    <property type="component" value="Unassembled WGS sequence"/>
</dbReference>
<evidence type="ECO:0000313" key="3">
    <source>
        <dbReference type="Proteomes" id="UP000290849"/>
    </source>
</evidence>
<feature type="region of interest" description="Disordered" evidence="1">
    <location>
        <begin position="104"/>
        <end position="124"/>
    </location>
</feature>
<evidence type="ECO:0000256" key="1">
    <source>
        <dbReference type="SAM" id="MobiDB-lite"/>
    </source>
</evidence>
<feature type="region of interest" description="Disordered" evidence="1">
    <location>
        <begin position="54"/>
        <end position="75"/>
    </location>
</feature>
<evidence type="ECO:0000313" key="2">
    <source>
        <dbReference type="EMBL" id="RXN85143.1"/>
    </source>
</evidence>
<dbReference type="AlphaFoldDB" id="A0A4Q1HER4"/>
<gene>
    <name evidence="2" type="ORF">C7R54_21775</name>
</gene>
<accession>A0A4Q1HER4</accession>
<feature type="compositionally biased region" description="Low complexity" evidence="1">
    <location>
        <begin position="1"/>
        <end position="27"/>
    </location>
</feature>
<keyword evidence="3" id="KW-1185">Reference proteome</keyword>
<organism evidence="2 3">
    <name type="scientific">Achromobacter aloeverae</name>
    <dbReference type="NCBI Taxonomy" id="1750518"/>
    <lineage>
        <taxon>Bacteria</taxon>
        <taxon>Pseudomonadati</taxon>
        <taxon>Pseudomonadota</taxon>
        <taxon>Betaproteobacteria</taxon>
        <taxon>Burkholderiales</taxon>
        <taxon>Alcaligenaceae</taxon>
        <taxon>Achromobacter</taxon>
    </lineage>
</organism>